<name>A0ABP9VFC4_9DEIO</name>
<gene>
    <name evidence="1" type="ORF">Dxin01_02161</name>
</gene>
<sequence>MDSSTSKQEVREYLERLFPDLNLWLEDEPLFGSMNQGSAEFTFWGLFMELICYLDNRTDQLNANDLESLGVLCESAFLNIDRNRKVDSDDFLGAVEICFLESIAGYKKLADALRPYLGPRSRYALDLDIR</sequence>
<reference evidence="1 2" key="1">
    <citation type="submission" date="2024-02" db="EMBL/GenBank/DDBJ databases">
        <title>Deinococcus xinjiangensis NBRC 107630.</title>
        <authorList>
            <person name="Ichikawa N."/>
            <person name="Katano-Makiyama Y."/>
            <person name="Hidaka K."/>
        </authorList>
    </citation>
    <scope>NUCLEOTIDE SEQUENCE [LARGE SCALE GENOMIC DNA]</scope>
    <source>
        <strain evidence="1 2">NBRC 107630</strain>
    </source>
</reference>
<evidence type="ECO:0000313" key="1">
    <source>
        <dbReference type="EMBL" id="GAA5502417.1"/>
    </source>
</evidence>
<accession>A0ABP9VFC4</accession>
<keyword evidence="2" id="KW-1185">Reference proteome</keyword>
<proteinExistence type="predicted"/>
<protein>
    <submittedName>
        <fullName evidence="1">Uncharacterized protein</fullName>
    </submittedName>
</protein>
<dbReference type="EMBL" id="BAABRN010000023">
    <property type="protein sequence ID" value="GAA5502417.1"/>
    <property type="molecule type" value="Genomic_DNA"/>
</dbReference>
<dbReference type="RefSeq" id="WP_353542383.1">
    <property type="nucleotide sequence ID" value="NZ_BAABRN010000023.1"/>
</dbReference>
<organism evidence="1 2">
    <name type="scientific">Deinococcus xinjiangensis</name>
    <dbReference type="NCBI Taxonomy" id="457454"/>
    <lineage>
        <taxon>Bacteria</taxon>
        <taxon>Thermotogati</taxon>
        <taxon>Deinococcota</taxon>
        <taxon>Deinococci</taxon>
        <taxon>Deinococcales</taxon>
        <taxon>Deinococcaceae</taxon>
        <taxon>Deinococcus</taxon>
    </lineage>
</organism>
<dbReference type="Proteomes" id="UP001458946">
    <property type="component" value="Unassembled WGS sequence"/>
</dbReference>
<evidence type="ECO:0000313" key="2">
    <source>
        <dbReference type="Proteomes" id="UP001458946"/>
    </source>
</evidence>
<comment type="caution">
    <text evidence="1">The sequence shown here is derived from an EMBL/GenBank/DDBJ whole genome shotgun (WGS) entry which is preliminary data.</text>
</comment>